<gene>
    <name evidence="1" type="ORF">TRIADDRAFT_59108</name>
</gene>
<dbReference type="eggNOG" id="ENOG502QVK8">
    <property type="taxonomic scope" value="Eukaryota"/>
</dbReference>
<dbReference type="Proteomes" id="UP000009022">
    <property type="component" value="Unassembled WGS sequence"/>
</dbReference>
<dbReference type="GO" id="GO:0035861">
    <property type="term" value="C:site of double-strand break"/>
    <property type="evidence" value="ECO:0000318"/>
    <property type="project" value="GO_Central"/>
</dbReference>
<dbReference type="AlphaFoldDB" id="B3S4J5"/>
<dbReference type="SUPFAM" id="SSF47954">
    <property type="entry name" value="Cyclin-like"/>
    <property type="match status" value="1"/>
</dbReference>
<organism evidence="1 2">
    <name type="scientific">Trichoplax adhaerens</name>
    <name type="common">Trichoplax reptans</name>
    <dbReference type="NCBI Taxonomy" id="10228"/>
    <lineage>
        <taxon>Eukaryota</taxon>
        <taxon>Metazoa</taxon>
        <taxon>Placozoa</taxon>
        <taxon>Uniplacotomia</taxon>
        <taxon>Trichoplacea</taxon>
        <taxon>Trichoplacidae</taxon>
        <taxon>Trichoplax</taxon>
    </lineage>
</organism>
<dbReference type="HOGENOM" id="CLU_883772_0_0_1"/>
<dbReference type="CTD" id="6756234"/>
<dbReference type="GO" id="GO:0007131">
    <property type="term" value="P:reciprocal meiotic recombination"/>
    <property type="evidence" value="ECO:0000318"/>
    <property type="project" value="GO_Central"/>
</dbReference>
<protein>
    <recommendedName>
        <fullName evidence="3">Cyclin N-terminal domain-containing protein</fullName>
    </recommendedName>
</protein>
<evidence type="ECO:0000313" key="2">
    <source>
        <dbReference type="Proteomes" id="UP000009022"/>
    </source>
</evidence>
<dbReference type="GeneID" id="6756234"/>
<name>B3S4J5_TRIAD</name>
<reference evidence="1 2" key="1">
    <citation type="journal article" date="2008" name="Nature">
        <title>The Trichoplax genome and the nature of placozoans.</title>
        <authorList>
            <person name="Srivastava M."/>
            <person name="Begovic E."/>
            <person name="Chapman J."/>
            <person name="Putnam N.H."/>
            <person name="Hellsten U."/>
            <person name="Kawashima T."/>
            <person name="Kuo A."/>
            <person name="Mitros T."/>
            <person name="Salamov A."/>
            <person name="Carpenter M.L."/>
            <person name="Signorovitch A.Y."/>
            <person name="Moreno M.A."/>
            <person name="Kamm K."/>
            <person name="Grimwood J."/>
            <person name="Schmutz J."/>
            <person name="Shapiro H."/>
            <person name="Grigoriev I.V."/>
            <person name="Buss L.W."/>
            <person name="Schierwater B."/>
            <person name="Dellaporta S.L."/>
            <person name="Rokhsar D.S."/>
        </authorList>
    </citation>
    <scope>NUCLEOTIDE SEQUENCE [LARGE SCALE GENOMIC DNA]</scope>
    <source>
        <strain evidence="1 2">Grell-BS-1999</strain>
    </source>
</reference>
<accession>B3S4J5</accession>
<dbReference type="CDD" id="cd20541">
    <property type="entry name" value="CYCLIN_CNTD1"/>
    <property type="match status" value="1"/>
</dbReference>
<dbReference type="PANTHER" id="PTHR21615:SF2">
    <property type="entry name" value="CYCLIN N-TERMINAL DOMAIN-CONTAINING PROTEIN 1"/>
    <property type="match status" value="1"/>
</dbReference>
<dbReference type="EMBL" id="DS985249">
    <property type="protein sequence ID" value="EDV22477.1"/>
    <property type="molecule type" value="Genomic_DNA"/>
</dbReference>
<proteinExistence type="predicted"/>
<evidence type="ECO:0000313" key="1">
    <source>
        <dbReference type="EMBL" id="EDV22477.1"/>
    </source>
</evidence>
<keyword evidence="2" id="KW-1185">Reference proteome</keyword>
<sequence length="315" mass="36799">MDEIADPLYNPNRYGPSKKIIADSLELLVEEHKIFMQEGRQGLRPMFFKTDKIAEIVFTLCDFFVVEEIVRYATIEIFNRFEIEHIRSAFVYFRSEYKQITDLKRRWYEVEKIIVYQLPLRILTCLQICAKIYASNNNKNQITVNEIKNLLDRITGNSHASNIILDSEVYVLETLQYDLGVIMPYTFVETLLEALGFDLRETKIQALHKPCVALLDITYMRHTQIYERINREFYANNPKKVLTDLSKMIIKYDYKLLAVAIVTSASFVVAGNENKSFPFKVIDKLSNWSSIAFSDIQKFTFGILEIIKGDYSKVK</sequence>
<dbReference type="InterPro" id="IPR036915">
    <property type="entry name" value="Cyclin-like_sf"/>
</dbReference>
<evidence type="ECO:0008006" key="3">
    <source>
        <dbReference type="Google" id="ProtNLM"/>
    </source>
</evidence>
<dbReference type="STRING" id="10228.B3S4J5"/>
<dbReference type="RefSeq" id="XP_002115021.1">
    <property type="nucleotide sequence ID" value="XM_002114985.1"/>
</dbReference>
<dbReference type="InParanoid" id="B3S4J5"/>
<dbReference type="PhylomeDB" id="B3S4J5"/>
<dbReference type="OrthoDB" id="9983043at2759"/>
<dbReference type="KEGG" id="tad:TRIADDRAFT_59108"/>
<dbReference type="Gene3D" id="1.10.472.10">
    <property type="entry name" value="Cyclin-like"/>
    <property type="match status" value="2"/>
</dbReference>
<dbReference type="PANTHER" id="PTHR21615">
    <property type="entry name" value="CYCLIN N-TERMINAL DOMAIN-CONTAINING PROTEIN 1"/>
    <property type="match status" value="1"/>
</dbReference>
<dbReference type="OMA" id="CFKETRI"/>